<name>A0ABU1K8S4_9FLAO</name>
<dbReference type="InterPro" id="IPR004960">
    <property type="entry name" value="LipA_acyltrans"/>
</dbReference>
<evidence type="ECO:0000313" key="9">
    <source>
        <dbReference type="Proteomes" id="UP001257659"/>
    </source>
</evidence>
<organism evidence="8 9">
    <name type="scientific">Mesonia maritima</name>
    <dbReference type="NCBI Taxonomy" id="1793873"/>
    <lineage>
        <taxon>Bacteria</taxon>
        <taxon>Pseudomonadati</taxon>
        <taxon>Bacteroidota</taxon>
        <taxon>Flavobacteriia</taxon>
        <taxon>Flavobacteriales</taxon>
        <taxon>Flavobacteriaceae</taxon>
        <taxon>Mesonia</taxon>
    </lineage>
</organism>
<dbReference type="PANTHER" id="PTHR30606">
    <property type="entry name" value="LIPID A BIOSYNTHESIS LAUROYL ACYLTRANSFERASE"/>
    <property type="match status" value="1"/>
</dbReference>
<keyword evidence="7" id="KW-1133">Transmembrane helix</keyword>
<evidence type="ECO:0000256" key="7">
    <source>
        <dbReference type="SAM" id="Phobius"/>
    </source>
</evidence>
<evidence type="ECO:0000256" key="2">
    <source>
        <dbReference type="ARBA" id="ARBA00022475"/>
    </source>
</evidence>
<comment type="caution">
    <text evidence="8">The sequence shown here is derived from an EMBL/GenBank/DDBJ whole genome shotgun (WGS) entry which is preliminary data.</text>
</comment>
<gene>
    <name evidence="8" type="ORF">GGR31_002345</name>
</gene>
<evidence type="ECO:0000256" key="3">
    <source>
        <dbReference type="ARBA" id="ARBA00022519"/>
    </source>
</evidence>
<reference evidence="8 9" key="1">
    <citation type="submission" date="2023-07" db="EMBL/GenBank/DDBJ databases">
        <title>Genomic Encyclopedia of Type Strains, Phase IV (KMG-IV): sequencing the most valuable type-strain genomes for metagenomic binning, comparative biology and taxonomic classification.</title>
        <authorList>
            <person name="Goeker M."/>
        </authorList>
    </citation>
    <scope>NUCLEOTIDE SEQUENCE [LARGE SCALE GENOMIC DNA]</scope>
    <source>
        <strain evidence="8 9">DSM 102814</strain>
    </source>
</reference>
<keyword evidence="6" id="KW-0012">Acyltransferase</keyword>
<keyword evidence="4" id="KW-0808">Transferase</keyword>
<evidence type="ECO:0000256" key="5">
    <source>
        <dbReference type="ARBA" id="ARBA00023136"/>
    </source>
</evidence>
<dbReference type="RefSeq" id="WP_309729301.1">
    <property type="nucleotide sequence ID" value="NZ_JAVDQA010000007.1"/>
</dbReference>
<keyword evidence="3" id="KW-0997">Cell inner membrane</keyword>
<dbReference type="CDD" id="cd07984">
    <property type="entry name" value="LPLAT_LABLAT-like"/>
    <property type="match status" value="1"/>
</dbReference>
<dbReference type="Pfam" id="PF03279">
    <property type="entry name" value="Lip_A_acyltrans"/>
    <property type="match status" value="1"/>
</dbReference>
<dbReference type="EMBL" id="JAVDQA010000007">
    <property type="protein sequence ID" value="MDR6301675.1"/>
    <property type="molecule type" value="Genomic_DNA"/>
</dbReference>
<protein>
    <recommendedName>
        <fullName evidence="10">Lipid A biosynthesis acyltransferase</fullName>
    </recommendedName>
</protein>
<dbReference type="PANTHER" id="PTHR30606:SF10">
    <property type="entry name" value="PHOSPHATIDYLINOSITOL MANNOSIDE ACYLTRANSFERASE"/>
    <property type="match status" value="1"/>
</dbReference>
<evidence type="ECO:0000256" key="4">
    <source>
        <dbReference type="ARBA" id="ARBA00022679"/>
    </source>
</evidence>
<proteinExistence type="predicted"/>
<accession>A0ABU1K8S4</accession>
<comment type="subcellular location">
    <subcellularLocation>
        <location evidence="1">Cell inner membrane</location>
    </subcellularLocation>
</comment>
<keyword evidence="2" id="KW-1003">Cell membrane</keyword>
<keyword evidence="9" id="KW-1185">Reference proteome</keyword>
<evidence type="ECO:0008006" key="10">
    <source>
        <dbReference type="Google" id="ProtNLM"/>
    </source>
</evidence>
<evidence type="ECO:0000256" key="1">
    <source>
        <dbReference type="ARBA" id="ARBA00004533"/>
    </source>
</evidence>
<dbReference type="Proteomes" id="UP001257659">
    <property type="component" value="Unassembled WGS sequence"/>
</dbReference>
<feature type="transmembrane region" description="Helical" evidence="7">
    <location>
        <begin position="20"/>
        <end position="43"/>
    </location>
</feature>
<evidence type="ECO:0000313" key="8">
    <source>
        <dbReference type="EMBL" id="MDR6301675.1"/>
    </source>
</evidence>
<evidence type="ECO:0000256" key="6">
    <source>
        <dbReference type="ARBA" id="ARBA00023315"/>
    </source>
</evidence>
<keyword evidence="5 7" id="KW-0472">Membrane</keyword>
<sequence length="297" mass="34655">MAEWKGKSRGTVSGLKVFVFFIKHFGLRAAYILLCLPVPYFVFSAPKASKSIFVFFHRRLGYSKVSSFFQIFKSYYVFGQTLIDRIAVTVGHRDKFTYEFDGVHHIENLLKKGEGGILFTAHIGNFNISRTFFETLENPAKINMVVTDLEHENIKEYLESVTGKTNLNLIVVEEDLSHIFKINEALKNNELLVFAADRSGEGKSLTQEFLGKRTDFFSGPFKLVAKKKRPVLFVHIMREKGFHYHLYARPCETEINSEKEILKLYTDNLTEMVKKYPNQWFNFYDYWADFKKEKLKN</sequence>
<keyword evidence="7" id="KW-0812">Transmembrane</keyword>